<sequence>MSTSSCVTHGLGHVVFGPGKAERRNLLWSGKWANCSECIIFQEIEPPLKPTDTVDSLDRLHAVWFLKKDEEDKEEVHRLNGEKQHFEQNLDTEIATHTGMEGQSRCSHKYLLLQVWCGLLTVAMVVMAAFLTSIKPKSPQHEVSTLKPDPVQQVSPAINPALTPSKSTGSTFSYIQLSWSSETSSWQGLDRCHSCALRLENNSVRCNKDGLYFFYAQVEFSNNREKKNQTKSVTFKRDASHGISMRILVDASFPNTTVGSVWVAKVVSFRDGDSFRIQIEGDFQIEGTFWGLYELH</sequence>
<gene>
    <name evidence="1" type="ORF">E3U43_019934</name>
</gene>
<evidence type="ECO:0000313" key="1">
    <source>
        <dbReference type="EMBL" id="TMS10941.1"/>
    </source>
</evidence>
<dbReference type="EMBL" id="CM011687">
    <property type="protein sequence ID" value="TMS10941.1"/>
    <property type="molecule type" value="Genomic_DNA"/>
</dbReference>
<dbReference type="Proteomes" id="UP000793456">
    <property type="component" value="Chromosome XIV"/>
</dbReference>
<accession>A0ACD3QUJ1</accession>
<evidence type="ECO:0000313" key="2">
    <source>
        <dbReference type="Proteomes" id="UP000793456"/>
    </source>
</evidence>
<reference evidence="1" key="1">
    <citation type="submission" date="2018-11" db="EMBL/GenBank/DDBJ databases">
        <title>The sequence and de novo assembly of Larimichthys crocea genome using PacBio and Hi-C technologies.</title>
        <authorList>
            <person name="Xu P."/>
            <person name="Chen B."/>
            <person name="Zhou Z."/>
            <person name="Ke Q."/>
            <person name="Wu Y."/>
            <person name="Bai H."/>
            <person name="Pu F."/>
        </authorList>
    </citation>
    <scope>NUCLEOTIDE SEQUENCE</scope>
    <source>
        <tissue evidence="1">Muscle</tissue>
    </source>
</reference>
<keyword evidence="2" id="KW-1185">Reference proteome</keyword>
<organism evidence="1 2">
    <name type="scientific">Larimichthys crocea</name>
    <name type="common">Large yellow croaker</name>
    <name type="synonym">Pseudosciaena crocea</name>
    <dbReference type="NCBI Taxonomy" id="215358"/>
    <lineage>
        <taxon>Eukaryota</taxon>
        <taxon>Metazoa</taxon>
        <taxon>Chordata</taxon>
        <taxon>Craniata</taxon>
        <taxon>Vertebrata</taxon>
        <taxon>Euteleostomi</taxon>
        <taxon>Actinopterygii</taxon>
        <taxon>Neopterygii</taxon>
        <taxon>Teleostei</taxon>
        <taxon>Neoteleostei</taxon>
        <taxon>Acanthomorphata</taxon>
        <taxon>Eupercaria</taxon>
        <taxon>Sciaenidae</taxon>
        <taxon>Larimichthys</taxon>
    </lineage>
</organism>
<protein>
    <submittedName>
        <fullName evidence="1">Uncharacterized protein</fullName>
    </submittedName>
</protein>
<comment type="caution">
    <text evidence="1">The sequence shown here is derived from an EMBL/GenBank/DDBJ whole genome shotgun (WGS) entry which is preliminary data.</text>
</comment>
<name>A0ACD3QUJ1_LARCR</name>
<proteinExistence type="predicted"/>